<reference evidence="2 3" key="1">
    <citation type="submission" date="2019-03" db="EMBL/GenBank/DDBJ databases">
        <title>First draft genome of Liparis tanakae, snailfish: a comprehensive survey of snailfish specific genes.</title>
        <authorList>
            <person name="Kim W."/>
            <person name="Song I."/>
            <person name="Jeong J.-H."/>
            <person name="Kim D."/>
            <person name="Kim S."/>
            <person name="Ryu S."/>
            <person name="Song J.Y."/>
            <person name="Lee S.K."/>
        </authorList>
    </citation>
    <scope>NUCLEOTIDE SEQUENCE [LARGE SCALE GENOMIC DNA]</scope>
    <source>
        <tissue evidence="2">Muscle</tissue>
    </source>
</reference>
<evidence type="ECO:0000256" key="1">
    <source>
        <dbReference type="SAM" id="MobiDB-lite"/>
    </source>
</evidence>
<feature type="region of interest" description="Disordered" evidence="1">
    <location>
        <begin position="75"/>
        <end position="94"/>
    </location>
</feature>
<proteinExistence type="predicted"/>
<evidence type="ECO:0000313" key="3">
    <source>
        <dbReference type="Proteomes" id="UP000314294"/>
    </source>
</evidence>
<keyword evidence="3" id="KW-1185">Reference proteome</keyword>
<evidence type="ECO:0000313" key="2">
    <source>
        <dbReference type="EMBL" id="TNN32996.1"/>
    </source>
</evidence>
<dbReference type="Proteomes" id="UP000314294">
    <property type="component" value="Unassembled WGS sequence"/>
</dbReference>
<dbReference type="AlphaFoldDB" id="A0A4Z2EVM1"/>
<organism evidence="2 3">
    <name type="scientific">Liparis tanakae</name>
    <name type="common">Tanaka's snailfish</name>
    <dbReference type="NCBI Taxonomy" id="230148"/>
    <lineage>
        <taxon>Eukaryota</taxon>
        <taxon>Metazoa</taxon>
        <taxon>Chordata</taxon>
        <taxon>Craniata</taxon>
        <taxon>Vertebrata</taxon>
        <taxon>Euteleostomi</taxon>
        <taxon>Actinopterygii</taxon>
        <taxon>Neopterygii</taxon>
        <taxon>Teleostei</taxon>
        <taxon>Neoteleostei</taxon>
        <taxon>Acanthomorphata</taxon>
        <taxon>Eupercaria</taxon>
        <taxon>Perciformes</taxon>
        <taxon>Cottioidei</taxon>
        <taxon>Cottales</taxon>
        <taxon>Liparidae</taxon>
        <taxon>Liparis</taxon>
    </lineage>
</organism>
<dbReference type="EMBL" id="SRLO01002395">
    <property type="protein sequence ID" value="TNN32996.1"/>
    <property type="molecule type" value="Genomic_DNA"/>
</dbReference>
<comment type="caution">
    <text evidence="2">The sequence shown here is derived from an EMBL/GenBank/DDBJ whole genome shotgun (WGS) entry which is preliminary data.</text>
</comment>
<sequence>MLVFVEGAERRVAQGVPRGARAVPAGSRALTAAGRTAVWTPSRRGAFLGFRSLGRAPRQNRVALEALFEHADRFSRGVEKNTDPPKPPQLNFSNLAIPTDTAVELHQEIAEA</sequence>
<protein>
    <submittedName>
        <fullName evidence="2">Uncharacterized protein</fullName>
    </submittedName>
</protein>
<name>A0A4Z2EVM1_9TELE</name>
<gene>
    <name evidence="2" type="ORF">EYF80_056841</name>
</gene>
<accession>A0A4Z2EVM1</accession>